<dbReference type="InterPro" id="IPR003789">
    <property type="entry name" value="Asn/Gln_tRNA_amidoTrase-B-like"/>
</dbReference>
<evidence type="ECO:0000256" key="1">
    <source>
        <dbReference type="ARBA" id="ARBA00005306"/>
    </source>
</evidence>
<dbReference type="SUPFAM" id="SSF89095">
    <property type="entry name" value="GatB/YqeY motif"/>
    <property type="match status" value="1"/>
</dbReference>
<dbReference type="HAMAP" id="MF_00121">
    <property type="entry name" value="GatB"/>
    <property type="match status" value="1"/>
</dbReference>
<dbReference type="InterPro" id="IPR014746">
    <property type="entry name" value="Gln_synth/guanido_kin_cat_dom"/>
</dbReference>
<evidence type="ECO:0000256" key="8">
    <source>
        <dbReference type="ARBA" id="ARBA00047380"/>
    </source>
</evidence>
<proteinExistence type="inferred from homology"/>
<evidence type="ECO:0000256" key="3">
    <source>
        <dbReference type="ARBA" id="ARBA00022598"/>
    </source>
</evidence>
<comment type="function">
    <text evidence="7 10">Allows the formation of correctly charged Asn-tRNA(Asn) or Gln-tRNA(Gln) through the transamidation of misacylated Asp-tRNA(Asn) or Glu-tRNA(Gln) in organisms which lack either or both of asparaginyl-tRNA or glutaminyl-tRNA synthetases. The reaction takes place in the presence of glutamine and ATP through an activated phospho-Asp-tRNA(Asn) or phospho-Glu-tRNA(Gln).</text>
</comment>
<dbReference type="InterPro" id="IPR017958">
    <property type="entry name" value="Gln-tRNA_amidoTrfase_suB_CS"/>
</dbReference>
<reference evidence="12 13" key="1">
    <citation type="journal article" date="2016" name="Nat. Commun.">
        <title>Thousands of microbial genomes shed light on interconnected biogeochemical processes in an aquifer system.</title>
        <authorList>
            <person name="Anantharaman K."/>
            <person name="Brown C.T."/>
            <person name="Hug L.A."/>
            <person name="Sharon I."/>
            <person name="Castelle C.J."/>
            <person name="Probst A.J."/>
            <person name="Thomas B.C."/>
            <person name="Singh A."/>
            <person name="Wilkins M.J."/>
            <person name="Karaoz U."/>
            <person name="Brodie E.L."/>
            <person name="Williams K.H."/>
            <person name="Hubbard S.S."/>
            <person name="Banfield J.F."/>
        </authorList>
    </citation>
    <scope>NUCLEOTIDE SEQUENCE [LARGE SCALE GENOMIC DNA]</scope>
</reference>
<dbReference type="PROSITE" id="PS01234">
    <property type="entry name" value="GATB"/>
    <property type="match status" value="1"/>
</dbReference>
<dbReference type="InterPro" id="IPR018027">
    <property type="entry name" value="Asn/Gln_amidotransferase"/>
</dbReference>
<dbReference type="EMBL" id="MHVS01000003">
    <property type="protein sequence ID" value="OHA96877.1"/>
    <property type="molecule type" value="Genomic_DNA"/>
</dbReference>
<dbReference type="InterPro" id="IPR017959">
    <property type="entry name" value="Asn/Gln-tRNA_amidoTrfase_suB/E"/>
</dbReference>
<dbReference type="InterPro" id="IPR004413">
    <property type="entry name" value="GatB"/>
</dbReference>
<dbReference type="PANTHER" id="PTHR11659:SF0">
    <property type="entry name" value="GLUTAMYL-TRNA(GLN) AMIDOTRANSFERASE SUBUNIT B, MITOCHONDRIAL"/>
    <property type="match status" value="1"/>
</dbReference>
<keyword evidence="3 10" id="KW-0436">Ligase</keyword>
<dbReference type="Gene3D" id="1.10.10.410">
    <property type="match status" value="1"/>
</dbReference>
<comment type="caution">
    <text evidence="12">The sequence shown here is derived from an EMBL/GenBank/DDBJ whole genome shotgun (WGS) entry which is preliminary data.</text>
</comment>
<keyword evidence="6 10" id="KW-0648">Protein biosynthesis</keyword>
<dbReference type="SMART" id="SM00845">
    <property type="entry name" value="GatB_Yqey"/>
    <property type="match status" value="1"/>
</dbReference>
<dbReference type="InterPro" id="IPR023168">
    <property type="entry name" value="GatB_Yqey_C_2"/>
</dbReference>
<dbReference type="PANTHER" id="PTHR11659">
    <property type="entry name" value="GLUTAMYL-TRNA GLN AMIDOTRANSFERASE SUBUNIT B MITOCHONDRIAL AND PROKARYOTIC PET112-RELATED"/>
    <property type="match status" value="1"/>
</dbReference>
<accession>A0A1G2THW5</accession>
<comment type="similarity">
    <text evidence="1 10">Belongs to the GatB/GatE family. GatB subfamily.</text>
</comment>
<dbReference type="Proteomes" id="UP000177279">
    <property type="component" value="Unassembled WGS sequence"/>
</dbReference>
<dbReference type="Pfam" id="PF02637">
    <property type="entry name" value="GatB_Yqey"/>
    <property type="match status" value="1"/>
</dbReference>
<dbReference type="InterPro" id="IPR006075">
    <property type="entry name" value="Asn/Gln-tRNA_Trfase_suB/E_cat"/>
</dbReference>
<keyword evidence="4 10" id="KW-0547">Nucleotide-binding</keyword>
<protein>
    <recommendedName>
        <fullName evidence="10">Aspartyl/glutamyl-tRNA(Asn/Gln) amidotransferase subunit B</fullName>
        <shortName evidence="10">Asp/Glu-ADT subunit B</shortName>
        <ecNumber evidence="10">6.3.5.-</ecNumber>
    </recommendedName>
</protein>
<evidence type="ECO:0000256" key="7">
    <source>
        <dbReference type="ARBA" id="ARBA00024799"/>
    </source>
</evidence>
<comment type="catalytic activity">
    <reaction evidence="9 10">
        <text>L-glutamyl-tRNA(Gln) + L-glutamine + ATP + H2O = L-glutaminyl-tRNA(Gln) + L-glutamate + ADP + phosphate + H(+)</text>
        <dbReference type="Rhea" id="RHEA:17521"/>
        <dbReference type="Rhea" id="RHEA-COMP:9681"/>
        <dbReference type="Rhea" id="RHEA-COMP:9684"/>
        <dbReference type="ChEBI" id="CHEBI:15377"/>
        <dbReference type="ChEBI" id="CHEBI:15378"/>
        <dbReference type="ChEBI" id="CHEBI:29985"/>
        <dbReference type="ChEBI" id="CHEBI:30616"/>
        <dbReference type="ChEBI" id="CHEBI:43474"/>
        <dbReference type="ChEBI" id="CHEBI:58359"/>
        <dbReference type="ChEBI" id="CHEBI:78520"/>
        <dbReference type="ChEBI" id="CHEBI:78521"/>
        <dbReference type="ChEBI" id="CHEBI:456216"/>
    </reaction>
</comment>
<evidence type="ECO:0000313" key="13">
    <source>
        <dbReference type="Proteomes" id="UP000177279"/>
    </source>
</evidence>
<dbReference type="NCBIfam" id="NF004012">
    <property type="entry name" value="PRK05477.1-2"/>
    <property type="match status" value="1"/>
</dbReference>
<gene>
    <name evidence="10" type="primary">gatB</name>
    <name evidence="12" type="ORF">A3D49_02080</name>
</gene>
<dbReference type="NCBIfam" id="NF004014">
    <property type="entry name" value="PRK05477.1-4"/>
    <property type="match status" value="1"/>
</dbReference>
<dbReference type="GO" id="GO:0005524">
    <property type="term" value="F:ATP binding"/>
    <property type="evidence" value="ECO:0007669"/>
    <property type="project" value="UniProtKB-KW"/>
</dbReference>
<dbReference type="GO" id="GO:0006412">
    <property type="term" value="P:translation"/>
    <property type="evidence" value="ECO:0007669"/>
    <property type="project" value="UniProtKB-UniRule"/>
</dbReference>
<feature type="domain" description="Asn/Gln amidotransferase" evidence="11">
    <location>
        <begin position="319"/>
        <end position="447"/>
    </location>
</feature>
<comment type="catalytic activity">
    <reaction evidence="8 10">
        <text>L-aspartyl-tRNA(Asn) + L-glutamine + ATP + H2O = L-asparaginyl-tRNA(Asn) + L-glutamate + ADP + phosphate + 2 H(+)</text>
        <dbReference type="Rhea" id="RHEA:14513"/>
        <dbReference type="Rhea" id="RHEA-COMP:9674"/>
        <dbReference type="Rhea" id="RHEA-COMP:9677"/>
        <dbReference type="ChEBI" id="CHEBI:15377"/>
        <dbReference type="ChEBI" id="CHEBI:15378"/>
        <dbReference type="ChEBI" id="CHEBI:29985"/>
        <dbReference type="ChEBI" id="CHEBI:30616"/>
        <dbReference type="ChEBI" id="CHEBI:43474"/>
        <dbReference type="ChEBI" id="CHEBI:58359"/>
        <dbReference type="ChEBI" id="CHEBI:78515"/>
        <dbReference type="ChEBI" id="CHEBI:78516"/>
        <dbReference type="ChEBI" id="CHEBI:456216"/>
    </reaction>
</comment>
<evidence type="ECO:0000259" key="11">
    <source>
        <dbReference type="SMART" id="SM00845"/>
    </source>
</evidence>
<dbReference type="AlphaFoldDB" id="A0A1G2THW5"/>
<keyword evidence="5 10" id="KW-0067">ATP-binding</keyword>
<comment type="subunit">
    <text evidence="2 10">Heterotrimer of A, B and C subunits.</text>
</comment>
<sequence length="449" mass="50347">MDYKLTVGLEIHAELKTRTKMFCDSKNDPDEKSPNANICPVCMGYPGTLPVINREAVKSILRLGVAVGGKLADYAEFDRKNYFYPDIPKGYQISQYKHPLISGGELSGVKLTRIHLEEDTARSTHDKGEESLVDFNRAGVPLMELVTEPVIHSAEEAASFAKELQLLLQYLGISEANMEKGEMRVEANVSVSKTSDFGTKVEVKNLNSFRATAKAIDFEYKRQVELIDKGEKVAQETRGWDENAGETFSQRAKEESHDYRYFPDPDLPKLFIKEIPEFSEENLKATLPELPWDRRRRLLNLGVSPEHAEIYVTQPEWGTYFGEVSQTLKEPELIITASNYITSELKTPIDANEFAETVRMIGTGEISSKGAKEILKILQAQGGEARAIAEKNNLMQISDRGQLQKFAEEAVTENKEAPIQFLVGQVIKKSGGRANPAIAQELLLEMLNR</sequence>
<organism evidence="12 13">
    <name type="scientific">Candidatus Zambryskibacteria bacterium RIFCSPHIGHO2_02_FULL_43_37</name>
    <dbReference type="NCBI Taxonomy" id="1802749"/>
    <lineage>
        <taxon>Bacteria</taxon>
        <taxon>Candidatus Zambryskiibacteriota</taxon>
    </lineage>
</organism>
<evidence type="ECO:0000313" key="12">
    <source>
        <dbReference type="EMBL" id="OHA96877.1"/>
    </source>
</evidence>
<evidence type="ECO:0000256" key="9">
    <source>
        <dbReference type="ARBA" id="ARBA00047913"/>
    </source>
</evidence>
<name>A0A1G2THW5_9BACT</name>
<dbReference type="NCBIfam" id="TIGR00133">
    <property type="entry name" value="gatB"/>
    <property type="match status" value="1"/>
</dbReference>
<dbReference type="EC" id="6.3.5.-" evidence="10"/>
<evidence type="ECO:0000256" key="10">
    <source>
        <dbReference type="HAMAP-Rule" id="MF_00121"/>
    </source>
</evidence>
<evidence type="ECO:0000256" key="6">
    <source>
        <dbReference type="ARBA" id="ARBA00022917"/>
    </source>
</evidence>
<evidence type="ECO:0000256" key="5">
    <source>
        <dbReference type="ARBA" id="ARBA00022840"/>
    </source>
</evidence>
<evidence type="ECO:0000256" key="4">
    <source>
        <dbReference type="ARBA" id="ARBA00022741"/>
    </source>
</evidence>
<dbReference type="Pfam" id="PF02934">
    <property type="entry name" value="GatB_N"/>
    <property type="match status" value="1"/>
</dbReference>
<dbReference type="SUPFAM" id="SSF55931">
    <property type="entry name" value="Glutamine synthetase/guanido kinase"/>
    <property type="match status" value="1"/>
</dbReference>
<evidence type="ECO:0000256" key="2">
    <source>
        <dbReference type="ARBA" id="ARBA00011123"/>
    </source>
</evidence>
<dbReference type="GO" id="GO:0070681">
    <property type="term" value="P:glutaminyl-tRNAGln biosynthesis via transamidation"/>
    <property type="evidence" value="ECO:0007669"/>
    <property type="project" value="TreeGrafter"/>
</dbReference>
<dbReference type="GO" id="GO:0050566">
    <property type="term" value="F:asparaginyl-tRNA synthase (glutamine-hydrolyzing) activity"/>
    <property type="evidence" value="ECO:0007669"/>
    <property type="project" value="RHEA"/>
</dbReference>
<dbReference type="GO" id="GO:0050567">
    <property type="term" value="F:glutaminyl-tRNA synthase (glutamine-hydrolyzing) activity"/>
    <property type="evidence" value="ECO:0007669"/>
    <property type="project" value="UniProtKB-UniRule"/>
</dbReference>